<feature type="transmembrane region" description="Helical" evidence="2">
    <location>
        <begin position="38"/>
        <end position="56"/>
    </location>
</feature>
<accession>A0A8J5HUD0</accession>
<dbReference type="EMBL" id="JACMSC010000001">
    <property type="protein sequence ID" value="KAG6535657.1"/>
    <property type="molecule type" value="Genomic_DNA"/>
</dbReference>
<dbReference type="Pfam" id="PF23041">
    <property type="entry name" value="DUF7036"/>
    <property type="match status" value="2"/>
</dbReference>
<name>A0A8J5HUD0_ZINOF</name>
<keyword evidence="2" id="KW-0812">Transmembrane</keyword>
<evidence type="ECO:0000259" key="3">
    <source>
        <dbReference type="Pfam" id="PF23041"/>
    </source>
</evidence>
<reference evidence="4 5" key="1">
    <citation type="submission" date="2020-08" db="EMBL/GenBank/DDBJ databases">
        <title>Plant Genome Project.</title>
        <authorList>
            <person name="Zhang R.-G."/>
        </authorList>
    </citation>
    <scope>NUCLEOTIDE SEQUENCE [LARGE SCALE GENOMIC DNA]</scope>
    <source>
        <tissue evidence="4">Rhizome</tissue>
    </source>
</reference>
<feature type="domain" description="DUF7036" evidence="3">
    <location>
        <begin position="82"/>
        <end position="173"/>
    </location>
</feature>
<evidence type="ECO:0000256" key="1">
    <source>
        <dbReference type="SAM" id="MobiDB-lite"/>
    </source>
</evidence>
<dbReference type="AlphaFoldDB" id="A0A8J5HUD0"/>
<keyword evidence="2" id="KW-1133">Transmembrane helix</keyword>
<comment type="caution">
    <text evidence="4">The sequence shown here is derived from an EMBL/GenBank/DDBJ whole genome shotgun (WGS) entry which is preliminary data.</text>
</comment>
<sequence length="571" mass="62893">MGKVGKNQSESAFPPASTAEDDAGDGCTRLRRTVRLRCVVALVLGIAMLLSVIFWLPPFVRHYGGHKGHSGDPTFTADIIASFKLQKSLSMLNTNLPRLQLDIFEEIGVPNSWVSIISLEPISDTNWTTVVFGVLPYPSTAMISSTALSILRSSFMSLVVRQSTFHLTTSLFGNSSSFEVLKFPEGITIIPPQNIFLLQKVHTFFTFKLNFPINQVEDKIGELRDQMKVGLLLTSNENLYIKLTNLEGSTVAPPTRVQISIMLAVGNHQPSLRRLKQLAKNIRDSSEGNLGLNHTVFGKVKQVRLSSFIRYSLTKRGSEIPSPAPQPNINHIHRFHHHWQHHVHHRHTDVAPVLAPSHNNHESQASSSFQYGFPSKSKTRDHLTPASLPLAPQTKSAAHEAASKHVSAHAGAPASSALPSSAQLLAPHGNQDPLLPSPCVLPVSPSPAVPFHNAPTGRGGENTDLCDRALSTLLDTSAASTSYSPTWVLALLIALKSANKVRLHYQSWEEFLSATDPNRNMAEYLPAESMPVPGKKQLDISPQQQEQYLLLPEEPEIPQSNLKWKWHQVCI</sequence>
<keyword evidence="2" id="KW-0472">Membrane</keyword>
<keyword evidence="5" id="KW-1185">Reference proteome</keyword>
<dbReference type="InterPro" id="IPR055464">
    <property type="entry name" value="DUF7036"/>
</dbReference>
<feature type="compositionally biased region" description="Polar residues" evidence="1">
    <location>
        <begin position="1"/>
        <end position="11"/>
    </location>
</feature>
<proteinExistence type="predicted"/>
<dbReference type="PANTHER" id="PTHR33826:SF2">
    <property type="entry name" value="HYDROXYPROLINE-RICH GLYCOPROTEIN FAMILY PROTEIN"/>
    <property type="match status" value="1"/>
</dbReference>
<protein>
    <recommendedName>
        <fullName evidence="3">DUF7036 domain-containing protein</fullName>
    </recommendedName>
</protein>
<feature type="region of interest" description="Disordered" evidence="1">
    <location>
        <begin position="354"/>
        <end position="415"/>
    </location>
</feature>
<feature type="domain" description="DUF7036" evidence="3">
    <location>
        <begin position="206"/>
        <end position="298"/>
    </location>
</feature>
<feature type="region of interest" description="Disordered" evidence="1">
    <location>
        <begin position="1"/>
        <end position="24"/>
    </location>
</feature>
<evidence type="ECO:0000313" key="4">
    <source>
        <dbReference type="EMBL" id="KAG6535657.1"/>
    </source>
</evidence>
<evidence type="ECO:0000256" key="2">
    <source>
        <dbReference type="SAM" id="Phobius"/>
    </source>
</evidence>
<gene>
    <name evidence="4" type="ORF">ZIOFF_000680</name>
</gene>
<evidence type="ECO:0000313" key="5">
    <source>
        <dbReference type="Proteomes" id="UP000734854"/>
    </source>
</evidence>
<organism evidence="4 5">
    <name type="scientific">Zingiber officinale</name>
    <name type="common">Ginger</name>
    <name type="synonym">Amomum zingiber</name>
    <dbReference type="NCBI Taxonomy" id="94328"/>
    <lineage>
        <taxon>Eukaryota</taxon>
        <taxon>Viridiplantae</taxon>
        <taxon>Streptophyta</taxon>
        <taxon>Embryophyta</taxon>
        <taxon>Tracheophyta</taxon>
        <taxon>Spermatophyta</taxon>
        <taxon>Magnoliopsida</taxon>
        <taxon>Liliopsida</taxon>
        <taxon>Zingiberales</taxon>
        <taxon>Zingiberaceae</taxon>
        <taxon>Zingiber</taxon>
    </lineage>
</organism>
<dbReference type="Proteomes" id="UP000734854">
    <property type="component" value="Unassembled WGS sequence"/>
</dbReference>
<dbReference type="PANTHER" id="PTHR33826">
    <property type="entry name" value="F20B24.21"/>
    <property type="match status" value="1"/>
</dbReference>